<dbReference type="CDD" id="cd15904">
    <property type="entry name" value="TSPO_MBR"/>
    <property type="match status" value="1"/>
</dbReference>
<reference evidence="7 8" key="1">
    <citation type="journal article" date="2014" name="J. Biotechnol.">
        <title>Complete genome sequence of the actinobacterium Amycolatopsis japonica MG417-CF17(T) (=DSM 44213T) producing (S,S)-N,N'-ethylenediaminedisuccinic acid.</title>
        <authorList>
            <person name="Stegmann E."/>
            <person name="Albersmeier A."/>
            <person name="Spohn M."/>
            <person name="Gert H."/>
            <person name="Weber T."/>
            <person name="Wohlleben W."/>
            <person name="Kalinowski J."/>
            <person name="Ruckert C."/>
        </authorList>
    </citation>
    <scope>NUCLEOTIDE SEQUENCE [LARGE SCALE GENOMIC DNA]</scope>
    <source>
        <strain evidence="8">MG417-CF17 (DSM 44213)</strain>
    </source>
</reference>
<keyword evidence="5 6" id="KW-0472">Membrane</keyword>
<dbReference type="AlphaFoldDB" id="A0A075UQF3"/>
<feature type="transmembrane region" description="Helical" evidence="6">
    <location>
        <begin position="106"/>
        <end position="126"/>
    </location>
</feature>
<evidence type="ECO:0000313" key="7">
    <source>
        <dbReference type="EMBL" id="AIG74606.1"/>
    </source>
</evidence>
<dbReference type="FunFam" id="1.20.1260.100:FF:000001">
    <property type="entry name" value="translocator protein 2"/>
    <property type="match status" value="1"/>
</dbReference>
<keyword evidence="4 6" id="KW-1133">Transmembrane helix</keyword>
<evidence type="ECO:0000256" key="6">
    <source>
        <dbReference type="SAM" id="Phobius"/>
    </source>
</evidence>
<feature type="transmembrane region" description="Helical" evidence="6">
    <location>
        <begin position="12"/>
        <end position="33"/>
    </location>
</feature>
<dbReference type="EMBL" id="CP008953">
    <property type="protein sequence ID" value="AIG74606.1"/>
    <property type="molecule type" value="Genomic_DNA"/>
</dbReference>
<evidence type="ECO:0000256" key="5">
    <source>
        <dbReference type="ARBA" id="ARBA00023136"/>
    </source>
</evidence>
<dbReference type="HOGENOM" id="CLU_091805_2_0_11"/>
<dbReference type="InterPro" id="IPR038330">
    <property type="entry name" value="TspO/MBR-related_sf"/>
</dbReference>
<evidence type="ECO:0000256" key="3">
    <source>
        <dbReference type="ARBA" id="ARBA00022692"/>
    </source>
</evidence>
<evidence type="ECO:0000256" key="4">
    <source>
        <dbReference type="ARBA" id="ARBA00022989"/>
    </source>
</evidence>
<evidence type="ECO:0000256" key="1">
    <source>
        <dbReference type="ARBA" id="ARBA00004141"/>
    </source>
</evidence>
<dbReference type="STRING" id="208439.AJAP_08530"/>
<proteinExistence type="inferred from homology"/>
<evidence type="ECO:0008006" key="9">
    <source>
        <dbReference type="Google" id="ProtNLM"/>
    </source>
</evidence>
<dbReference type="GO" id="GO:0016020">
    <property type="term" value="C:membrane"/>
    <property type="evidence" value="ECO:0007669"/>
    <property type="project" value="UniProtKB-SubCell"/>
</dbReference>
<comment type="similarity">
    <text evidence="2">Belongs to the TspO/BZRP family.</text>
</comment>
<feature type="transmembrane region" description="Helical" evidence="6">
    <location>
        <begin position="82"/>
        <end position="100"/>
    </location>
</feature>
<name>A0A075UQF3_9PSEU</name>
<keyword evidence="8" id="KW-1185">Reference proteome</keyword>
<gene>
    <name evidence="7" type="ORF">AJAP_08530</name>
</gene>
<dbReference type="GO" id="GO:0033013">
    <property type="term" value="P:tetrapyrrole metabolic process"/>
    <property type="evidence" value="ECO:0007669"/>
    <property type="project" value="UniProtKB-ARBA"/>
</dbReference>
<evidence type="ECO:0000256" key="2">
    <source>
        <dbReference type="ARBA" id="ARBA00007524"/>
    </source>
</evidence>
<organism evidence="7 8">
    <name type="scientific">Amycolatopsis japonica</name>
    <dbReference type="NCBI Taxonomy" id="208439"/>
    <lineage>
        <taxon>Bacteria</taxon>
        <taxon>Bacillati</taxon>
        <taxon>Actinomycetota</taxon>
        <taxon>Actinomycetes</taxon>
        <taxon>Pseudonocardiales</taxon>
        <taxon>Pseudonocardiaceae</taxon>
        <taxon>Amycolatopsis</taxon>
        <taxon>Amycolatopsis japonica group</taxon>
    </lineage>
</organism>
<evidence type="ECO:0000313" key="8">
    <source>
        <dbReference type="Proteomes" id="UP000028492"/>
    </source>
</evidence>
<dbReference type="PANTHER" id="PTHR10057">
    <property type="entry name" value="PERIPHERAL-TYPE BENZODIAZEPINE RECEPTOR"/>
    <property type="match status" value="1"/>
</dbReference>
<accession>A0A075UQF3</accession>
<keyword evidence="3 6" id="KW-0812">Transmembrane</keyword>
<dbReference type="InterPro" id="IPR004307">
    <property type="entry name" value="TspO_MBR"/>
</dbReference>
<comment type="subcellular location">
    <subcellularLocation>
        <location evidence="1">Membrane</location>
        <topology evidence="1">Multi-pass membrane protein</topology>
    </subcellularLocation>
</comment>
<feature type="transmembrane region" description="Helical" evidence="6">
    <location>
        <begin position="138"/>
        <end position="157"/>
    </location>
</feature>
<dbReference type="Gene3D" id="1.20.1260.100">
    <property type="entry name" value="TspO/MBR protein"/>
    <property type="match status" value="1"/>
</dbReference>
<sequence length="158" mass="16771">MTTIPGRLRAPLAFLPFLAAVAVVAVVGGLAAAGARSVYSGLELPSFAPPAWLFGPVWTVLYLAIALSGWLYWKSGGDRRSLIWYAAQLALNAAWTPLFFAAGAYGVALVDIVLLDVAIVVTALYFRRSSRVSAALLVPYLAWTLYATALTAAIVVLN</sequence>
<dbReference type="eggNOG" id="COG3476">
    <property type="taxonomic scope" value="Bacteria"/>
</dbReference>
<dbReference type="KEGG" id="aja:AJAP_08530"/>
<dbReference type="RefSeq" id="WP_038509445.1">
    <property type="nucleotide sequence ID" value="NZ_CP008953.1"/>
</dbReference>
<protein>
    <recommendedName>
        <fullName evidence="9">Tryptophan-rich sensory protein</fullName>
    </recommendedName>
</protein>
<dbReference type="PANTHER" id="PTHR10057:SF0">
    <property type="entry name" value="TRANSLOCATOR PROTEIN"/>
    <property type="match status" value="1"/>
</dbReference>
<feature type="transmembrane region" description="Helical" evidence="6">
    <location>
        <begin position="53"/>
        <end position="73"/>
    </location>
</feature>
<dbReference type="Pfam" id="PF03073">
    <property type="entry name" value="TspO_MBR"/>
    <property type="match status" value="1"/>
</dbReference>
<dbReference type="PIRSF" id="PIRSF005859">
    <property type="entry name" value="PBR"/>
    <property type="match status" value="1"/>
</dbReference>
<dbReference type="Proteomes" id="UP000028492">
    <property type="component" value="Chromosome"/>
</dbReference>